<evidence type="ECO:0000256" key="15">
    <source>
        <dbReference type="ARBA" id="ARBA00042842"/>
    </source>
</evidence>
<dbReference type="InterPro" id="IPR001986">
    <property type="entry name" value="Enolpyruvate_Tfrase_dom"/>
</dbReference>
<dbReference type="EMBL" id="PFNG01000270">
    <property type="protein sequence ID" value="PIZ34735.1"/>
    <property type="molecule type" value="Genomic_DNA"/>
</dbReference>
<keyword evidence="3" id="KW-0963">Cytoplasm</keyword>
<name>A0A2M7T4U8_9ACTN</name>
<dbReference type="GO" id="GO:0019277">
    <property type="term" value="P:UDP-N-acetylgalactosamine biosynthetic process"/>
    <property type="evidence" value="ECO:0007669"/>
    <property type="project" value="InterPro"/>
</dbReference>
<dbReference type="PANTHER" id="PTHR43783:SF1">
    <property type="entry name" value="UDP-N-ACETYLGLUCOSAMINE 1-CARBOXYVINYLTRANSFERASE"/>
    <property type="match status" value="1"/>
</dbReference>
<comment type="pathway">
    <text evidence="2">Cell wall biogenesis; peptidoglycan biosynthesis.</text>
</comment>
<evidence type="ECO:0000256" key="4">
    <source>
        <dbReference type="ARBA" id="ARBA00022618"/>
    </source>
</evidence>
<evidence type="ECO:0000256" key="8">
    <source>
        <dbReference type="ARBA" id="ARBA00023306"/>
    </source>
</evidence>
<dbReference type="GO" id="GO:0008760">
    <property type="term" value="F:UDP-N-acetylglucosamine 1-carboxyvinyltransferase activity"/>
    <property type="evidence" value="ECO:0007669"/>
    <property type="project" value="UniProtKB-EC"/>
</dbReference>
<reference evidence="19" key="1">
    <citation type="submission" date="2017-09" db="EMBL/GenBank/DDBJ databases">
        <title>Depth-based differentiation of microbial function through sediment-hosted aquifers and enrichment of novel symbionts in the deep terrestrial subsurface.</title>
        <authorList>
            <person name="Probst A.J."/>
            <person name="Ladd B."/>
            <person name="Jarett J.K."/>
            <person name="Geller-Mcgrath D.E."/>
            <person name="Sieber C.M.K."/>
            <person name="Emerson J.B."/>
            <person name="Anantharaman K."/>
            <person name="Thomas B.C."/>
            <person name="Malmstrom R."/>
            <person name="Stieglmeier M."/>
            <person name="Klingl A."/>
            <person name="Woyke T."/>
            <person name="Ryan C.M."/>
            <person name="Banfield J.F."/>
        </authorList>
    </citation>
    <scope>NUCLEOTIDE SEQUENCE [LARGE SCALE GENOMIC DNA]</scope>
</reference>
<dbReference type="InterPro" id="IPR013792">
    <property type="entry name" value="RNA3'P_cycl/enolpyr_Trfase_a/b"/>
</dbReference>
<evidence type="ECO:0000256" key="16">
    <source>
        <dbReference type="ARBA" id="ARBA00047527"/>
    </source>
</evidence>
<dbReference type="RefSeq" id="WP_286977644.1">
    <property type="nucleotide sequence ID" value="NZ_PFNG01000270.1"/>
</dbReference>
<accession>A0A2M7T4U8</accession>
<comment type="subcellular location">
    <subcellularLocation>
        <location evidence="1">Cytoplasm</location>
    </subcellularLocation>
</comment>
<dbReference type="Proteomes" id="UP000230956">
    <property type="component" value="Unassembled WGS sequence"/>
</dbReference>
<comment type="catalytic activity">
    <reaction evidence="16">
        <text>phosphoenolpyruvate + UDP-N-acetyl-alpha-D-glucosamine = UDP-N-acetyl-3-O-(1-carboxyvinyl)-alpha-D-glucosamine + phosphate</text>
        <dbReference type="Rhea" id="RHEA:18681"/>
        <dbReference type="ChEBI" id="CHEBI:43474"/>
        <dbReference type="ChEBI" id="CHEBI:57705"/>
        <dbReference type="ChEBI" id="CHEBI:58702"/>
        <dbReference type="ChEBI" id="CHEBI:68483"/>
        <dbReference type="EC" id="2.5.1.7"/>
    </reaction>
</comment>
<gene>
    <name evidence="18" type="ORF">COY37_11460</name>
</gene>
<evidence type="ECO:0000256" key="3">
    <source>
        <dbReference type="ARBA" id="ARBA00022490"/>
    </source>
</evidence>
<dbReference type="GO" id="GO:0071555">
    <property type="term" value="P:cell wall organization"/>
    <property type="evidence" value="ECO:0007669"/>
    <property type="project" value="UniProtKB-KW"/>
</dbReference>
<evidence type="ECO:0000256" key="11">
    <source>
        <dbReference type="ARBA" id="ARBA00038367"/>
    </source>
</evidence>
<sequence length="311" mass="32904">MMLMEPTSGTNYMSGKFVVQGGNRLSGAVRVGGAKNSALKLMAAALLTEEQTALTNVPLITDVKIMAAVLERLGASISYSDPDVIEIKPGYSLYAEAPYELVSQMRASIIVLGPLLARLGRARVAMPGGCNIGSRKIDMHIRGLEMLGARIEVGHGFIEAISEKLVGSKIALDYPSVGATENLLMAATLAEGVTIIENVAREPEIVDLANFLRKMGAKIEGAGTPTMRIEGVDKLHGVEYRVVPDRIEAGTLLVAAAITNGDIMVKDAIPEHLEMVISKLRDIGAEVIASDAGIRVAGCKCINPTDIATLP</sequence>
<evidence type="ECO:0000256" key="14">
    <source>
        <dbReference type="ARBA" id="ARBA00042443"/>
    </source>
</evidence>
<evidence type="ECO:0000256" key="7">
    <source>
        <dbReference type="ARBA" id="ARBA00022984"/>
    </source>
</evidence>
<feature type="domain" description="Enolpyruvate transferase" evidence="17">
    <location>
        <begin position="19"/>
        <end position="311"/>
    </location>
</feature>
<dbReference type="GO" id="GO:0009252">
    <property type="term" value="P:peptidoglycan biosynthetic process"/>
    <property type="evidence" value="ECO:0007669"/>
    <property type="project" value="UniProtKB-KW"/>
</dbReference>
<dbReference type="InterPro" id="IPR036968">
    <property type="entry name" value="Enolpyruvate_Tfrase_sf"/>
</dbReference>
<evidence type="ECO:0000256" key="1">
    <source>
        <dbReference type="ARBA" id="ARBA00004496"/>
    </source>
</evidence>
<keyword evidence="9" id="KW-0961">Cell wall biogenesis/degradation</keyword>
<dbReference type="GO" id="GO:0051301">
    <property type="term" value="P:cell division"/>
    <property type="evidence" value="ECO:0007669"/>
    <property type="project" value="UniProtKB-KW"/>
</dbReference>
<evidence type="ECO:0000313" key="19">
    <source>
        <dbReference type="Proteomes" id="UP000230956"/>
    </source>
</evidence>
<evidence type="ECO:0000256" key="9">
    <source>
        <dbReference type="ARBA" id="ARBA00023316"/>
    </source>
</evidence>
<dbReference type="SUPFAM" id="SSF55205">
    <property type="entry name" value="EPT/RTPC-like"/>
    <property type="match status" value="1"/>
</dbReference>
<dbReference type="CDD" id="cd01555">
    <property type="entry name" value="UdpNAET"/>
    <property type="match status" value="1"/>
</dbReference>
<evidence type="ECO:0000256" key="10">
    <source>
        <dbReference type="ARBA" id="ARBA00037534"/>
    </source>
</evidence>
<keyword evidence="7" id="KW-0573">Peptidoglycan synthesis</keyword>
<keyword evidence="4" id="KW-0132">Cell division</keyword>
<dbReference type="GO" id="GO:0008360">
    <property type="term" value="P:regulation of cell shape"/>
    <property type="evidence" value="ECO:0007669"/>
    <property type="project" value="UniProtKB-KW"/>
</dbReference>
<dbReference type="Gene3D" id="3.65.10.10">
    <property type="entry name" value="Enolpyruvate transferase domain"/>
    <property type="match status" value="2"/>
</dbReference>
<evidence type="ECO:0000256" key="2">
    <source>
        <dbReference type="ARBA" id="ARBA00004752"/>
    </source>
</evidence>
<protein>
    <recommendedName>
        <fullName evidence="13">UDP-N-acetylglucosamine 1-carboxyvinyltransferase</fullName>
        <ecNumber evidence="12">2.5.1.7</ecNumber>
    </recommendedName>
    <alternativeName>
        <fullName evidence="14">Enoylpyruvate transferase</fullName>
    </alternativeName>
    <alternativeName>
        <fullName evidence="15">UDP-N-acetylglucosamine enolpyruvyl transferase</fullName>
    </alternativeName>
</protein>
<comment type="function">
    <text evidence="10">Cell wall formation. Adds enolpyruvyl to UDP-N-acetylglucosamine.</text>
</comment>
<dbReference type="FunFam" id="3.65.10.10:FF:000001">
    <property type="entry name" value="UDP-N-acetylglucosamine 1-carboxyvinyltransferase"/>
    <property type="match status" value="1"/>
</dbReference>
<dbReference type="PANTHER" id="PTHR43783">
    <property type="entry name" value="UDP-N-ACETYLGLUCOSAMINE 1-CARBOXYVINYLTRANSFERASE"/>
    <property type="match status" value="1"/>
</dbReference>
<proteinExistence type="inferred from homology"/>
<dbReference type="Pfam" id="PF00275">
    <property type="entry name" value="EPSP_synthase"/>
    <property type="match status" value="1"/>
</dbReference>
<evidence type="ECO:0000256" key="6">
    <source>
        <dbReference type="ARBA" id="ARBA00022960"/>
    </source>
</evidence>
<keyword evidence="6" id="KW-0133">Cell shape</keyword>
<evidence type="ECO:0000256" key="12">
    <source>
        <dbReference type="ARBA" id="ARBA00039108"/>
    </source>
</evidence>
<dbReference type="AlphaFoldDB" id="A0A2M7T4U8"/>
<evidence type="ECO:0000313" key="18">
    <source>
        <dbReference type="EMBL" id="PIZ34735.1"/>
    </source>
</evidence>
<dbReference type="InterPro" id="IPR005750">
    <property type="entry name" value="UDP_GlcNAc_COvinyl_MurA"/>
</dbReference>
<dbReference type="NCBIfam" id="NF006873">
    <property type="entry name" value="PRK09369.1"/>
    <property type="match status" value="1"/>
</dbReference>
<dbReference type="EC" id="2.5.1.7" evidence="12"/>
<dbReference type="InterPro" id="IPR050068">
    <property type="entry name" value="MurA_subfamily"/>
</dbReference>
<evidence type="ECO:0000259" key="17">
    <source>
        <dbReference type="Pfam" id="PF00275"/>
    </source>
</evidence>
<comment type="caution">
    <text evidence="18">The sequence shown here is derived from an EMBL/GenBank/DDBJ whole genome shotgun (WGS) entry which is preliminary data.</text>
</comment>
<evidence type="ECO:0000256" key="13">
    <source>
        <dbReference type="ARBA" id="ARBA00039754"/>
    </source>
</evidence>
<organism evidence="18 19">
    <name type="scientific">Candidatus Aquicultor secundus</name>
    <dbReference type="NCBI Taxonomy" id="1973895"/>
    <lineage>
        <taxon>Bacteria</taxon>
        <taxon>Bacillati</taxon>
        <taxon>Actinomycetota</taxon>
        <taxon>Candidatus Aquicultoria</taxon>
        <taxon>Candidatus Aquicultorales</taxon>
        <taxon>Candidatus Aquicultoraceae</taxon>
        <taxon>Candidatus Aquicultor</taxon>
    </lineage>
</organism>
<keyword evidence="8" id="KW-0131">Cell cycle</keyword>
<evidence type="ECO:0000256" key="5">
    <source>
        <dbReference type="ARBA" id="ARBA00022679"/>
    </source>
</evidence>
<feature type="non-terminal residue" evidence="18">
    <location>
        <position position="311"/>
    </location>
</feature>
<comment type="similarity">
    <text evidence="11">Belongs to the EPSP synthase family. MurA subfamily.</text>
</comment>
<keyword evidence="5 18" id="KW-0808">Transferase</keyword>
<dbReference type="GO" id="GO:0005737">
    <property type="term" value="C:cytoplasm"/>
    <property type="evidence" value="ECO:0007669"/>
    <property type="project" value="UniProtKB-SubCell"/>
</dbReference>